<accession>A0A1H6J7N7</accession>
<dbReference type="SUPFAM" id="SSF55545">
    <property type="entry name" value="beta-N-acetylhexosaminidase-like domain"/>
    <property type="match status" value="1"/>
</dbReference>
<gene>
    <name evidence="3" type="ORF">SAMN02927937_00315</name>
</gene>
<feature type="chain" id="PRO_5011737264" description="DUF4838 domain-containing protein" evidence="2">
    <location>
        <begin position="22"/>
        <end position="812"/>
    </location>
</feature>
<dbReference type="PANTHER" id="PTHR47406">
    <property type="entry name" value="COAGULATION FACTOR 5/8 TYPE, C-TERMINAL"/>
    <property type="match status" value="1"/>
</dbReference>
<evidence type="ECO:0000313" key="3">
    <source>
        <dbReference type="EMBL" id="SEH57755.1"/>
    </source>
</evidence>
<feature type="signal peptide" evidence="2">
    <location>
        <begin position="1"/>
        <end position="21"/>
    </location>
</feature>
<dbReference type="Proteomes" id="UP000199634">
    <property type="component" value="Unassembled WGS sequence"/>
</dbReference>
<reference evidence="3 4" key="1">
    <citation type="submission" date="2016-10" db="EMBL/GenBank/DDBJ databases">
        <authorList>
            <person name="de Groot N.N."/>
        </authorList>
    </citation>
    <scope>NUCLEOTIDE SEQUENCE [LARGE SCALE GENOMIC DNA]</scope>
    <source>
        <strain evidence="3 4">CGMCC 1.10825</strain>
    </source>
</reference>
<keyword evidence="2" id="KW-0732">Signal</keyword>
<dbReference type="AlphaFoldDB" id="A0A1H6J7N7"/>
<dbReference type="OrthoDB" id="1099022at2"/>
<dbReference type="RefSeq" id="WP_091095629.1">
    <property type="nucleotide sequence ID" value="NZ_FNXE01000002.1"/>
</dbReference>
<dbReference type="PANTHER" id="PTHR47406:SF2">
    <property type="entry name" value="ALPHA GLUCURONIDASE N-TERMINAL DOMAIN-CONTAINING PROTEIN"/>
    <property type="match status" value="1"/>
</dbReference>
<dbReference type="Gene3D" id="3.30.379.10">
    <property type="entry name" value="Chitobiase/beta-hexosaminidase domain 2-like"/>
    <property type="match status" value="1"/>
</dbReference>
<evidence type="ECO:0000313" key="4">
    <source>
        <dbReference type="Proteomes" id="UP000199634"/>
    </source>
</evidence>
<evidence type="ECO:0000256" key="1">
    <source>
        <dbReference type="ARBA" id="ARBA00022801"/>
    </source>
</evidence>
<proteinExistence type="predicted"/>
<dbReference type="Gene3D" id="2.60.120.260">
    <property type="entry name" value="Galactose-binding domain-like"/>
    <property type="match status" value="1"/>
</dbReference>
<dbReference type="STRING" id="1159016.SAMN02927937_00315"/>
<dbReference type="PROSITE" id="PS51257">
    <property type="entry name" value="PROKAR_LIPOPROTEIN"/>
    <property type="match status" value="1"/>
</dbReference>
<dbReference type="GO" id="GO:0005975">
    <property type="term" value="P:carbohydrate metabolic process"/>
    <property type="evidence" value="ECO:0007669"/>
    <property type="project" value="UniProtKB-ARBA"/>
</dbReference>
<organism evidence="3 4">
    <name type="scientific">Paenimyroides marinum</name>
    <dbReference type="NCBI Taxonomy" id="1159016"/>
    <lineage>
        <taxon>Bacteria</taxon>
        <taxon>Pseudomonadati</taxon>
        <taxon>Bacteroidota</taxon>
        <taxon>Flavobacteriia</taxon>
        <taxon>Flavobacteriales</taxon>
        <taxon>Flavobacteriaceae</taxon>
        <taxon>Paenimyroides</taxon>
    </lineage>
</organism>
<evidence type="ECO:0008006" key="5">
    <source>
        <dbReference type="Google" id="ProtNLM"/>
    </source>
</evidence>
<keyword evidence="4" id="KW-1185">Reference proteome</keyword>
<name>A0A1H6J7N7_9FLAO</name>
<dbReference type="GO" id="GO:0016787">
    <property type="term" value="F:hydrolase activity"/>
    <property type="evidence" value="ECO:0007669"/>
    <property type="project" value="UniProtKB-KW"/>
</dbReference>
<dbReference type="InterPro" id="IPR032287">
    <property type="entry name" value="DUF4838"/>
</dbReference>
<dbReference type="Pfam" id="PF16126">
    <property type="entry name" value="DUF4838"/>
    <property type="match status" value="1"/>
</dbReference>
<dbReference type="EMBL" id="FNXE01000002">
    <property type="protein sequence ID" value="SEH57755.1"/>
    <property type="molecule type" value="Genomic_DNA"/>
</dbReference>
<keyword evidence="1" id="KW-0378">Hydrolase</keyword>
<evidence type="ECO:0000256" key="2">
    <source>
        <dbReference type="SAM" id="SignalP"/>
    </source>
</evidence>
<sequence>MKDKIFLIYILFLAFVSCAKAENFKLTENGRSNSTIIIDKNTSKDIYTSAKNLQYYIEKISGCKVPIVNNKQNAHGILIYIGNKKYNEVSTSPPETCYIESKNNNIYLSGANNTATAYAVYTFIENELGIRWFAPGTDWEYIPALKSKDLEVSFDNYTIKPDISPRFWSSHNYNEEWDNWNQYNKTINPSGKTAPWRDFQNNIFKIFPPEKYTKKHPEYYPLINGKRRIPLKSDKYWWPCIGNPDVQKLTIEYIKDYFKKNSSVTSFSLGMDDVYNMCECDLCKAMDAPNPNNNTRNYTDRYYTFVNIVAKEIKKTYPEKYIGTLIYLHTQEPPQAINHIEDNVFGYMTQDWAKWSNDSSKKNYKKQTKDWKKYINHLSRYNYIGFNSIAPRFFPHSLDQAMKFDSNESIEGMYSEIYTFLPHTAPMIWAFSKLQWNTSLNIDDLLDEFYNKMYETSNKEMKKYYELLENCWDTPKDKYTKDVYNNPIQQALVMDENDLKEGFRLLNQALNSSNNQLVKNRITIVKDGLTFYSFYVKEYALLKKINSIQITNGDNAKKVYTLIEDFKALTNERHLFWNKVFKQKNILGVNATAFNKNNSLEKDILRLESLVLTPSINLIDWYQQNNEQKQLNKEITVLVDNFPDNYIKESLTAYQKFSRANINPKSISTNILGTKWTTWSRIQSAEFHIKIDENKTKEYVINSMQRRDETGIYLQNINNLKPGATYMAKVMVKTDPVHSENVTLGLRLRAKNQWYTSNIHTTSIKTTAVANSNYQTLIVTITLPKDADGISFQMNTNNATAQFKNPELYKID</sequence>
<dbReference type="InterPro" id="IPR029018">
    <property type="entry name" value="Hex-like_dom2"/>
</dbReference>
<protein>
    <recommendedName>
        <fullName evidence="5">DUF4838 domain-containing protein</fullName>
    </recommendedName>
</protein>